<accession>A0ACD1HQ63</accession>
<protein>
    <submittedName>
        <fullName evidence="1">Uncharacterized protein</fullName>
    </submittedName>
</protein>
<reference evidence="1" key="1">
    <citation type="submission" date="2018-02" db="EMBL/GenBank/DDBJ databases">
        <title>The genomes of Aspergillus section Nigri reveals drivers in fungal speciation.</title>
        <authorList>
            <consortium name="DOE Joint Genome Institute"/>
            <person name="Vesth T.C."/>
            <person name="Nybo J."/>
            <person name="Theobald S."/>
            <person name="Brandl J."/>
            <person name="Frisvad J.C."/>
            <person name="Nielsen K.F."/>
            <person name="Lyhne E.K."/>
            <person name="Kogle M.E."/>
            <person name="Kuo A."/>
            <person name="Riley R."/>
            <person name="Clum A."/>
            <person name="Nolan M."/>
            <person name="Lipzen A."/>
            <person name="Salamov A."/>
            <person name="Henrissat B."/>
            <person name="Wiebenga A."/>
            <person name="De vries R.P."/>
            <person name="Grigoriev I.V."/>
            <person name="Mortensen U.H."/>
            <person name="Andersen M.R."/>
            <person name="Baker S.E."/>
        </authorList>
    </citation>
    <scope>NUCLEOTIDE SEQUENCE</scope>
    <source>
        <strain evidence="1">CBS 121060</strain>
    </source>
</reference>
<sequence>MLTIIQSFYKLLGEGTALPSQDATSQENLTLQLLPVQTSDPVTTPSNPSSLPHLSHLDFQSDIWQSHHSTLCISVLYCTFVCIVFLVEAVFVESVVRVFDAFGFGYGFGQVLGFLLLPVAGLVEVILLSLAIENTLGHRSRWLRLPLQSVLVLYGFPVLWFTSSWYWWHGLIPGCYLVFCLVGALWEWVSSRGVV</sequence>
<organism evidence="1 2">
    <name type="scientific">Aspergillus aculeatinus CBS 121060</name>
    <dbReference type="NCBI Taxonomy" id="1448322"/>
    <lineage>
        <taxon>Eukaryota</taxon>
        <taxon>Fungi</taxon>
        <taxon>Dikarya</taxon>
        <taxon>Ascomycota</taxon>
        <taxon>Pezizomycotina</taxon>
        <taxon>Eurotiomycetes</taxon>
        <taxon>Eurotiomycetidae</taxon>
        <taxon>Eurotiales</taxon>
        <taxon>Aspergillaceae</taxon>
        <taxon>Aspergillus</taxon>
        <taxon>Aspergillus subgen. Circumdati</taxon>
    </lineage>
</organism>
<dbReference type="EMBL" id="KZ824933">
    <property type="protein sequence ID" value="RAH75661.1"/>
    <property type="molecule type" value="Genomic_DNA"/>
</dbReference>
<gene>
    <name evidence="1" type="ORF">BO66DRAFT_13858</name>
</gene>
<evidence type="ECO:0000313" key="1">
    <source>
        <dbReference type="EMBL" id="RAH75661.1"/>
    </source>
</evidence>
<dbReference type="Proteomes" id="UP000249661">
    <property type="component" value="Unassembled WGS sequence"/>
</dbReference>
<proteinExistence type="predicted"/>
<keyword evidence="2" id="KW-1185">Reference proteome</keyword>
<evidence type="ECO:0000313" key="2">
    <source>
        <dbReference type="Proteomes" id="UP000249661"/>
    </source>
</evidence>
<name>A0ACD1HQ63_9EURO</name>